<dbReference type="Gene3D" id="3.40.50.450">
    <property type="match status" value="1"/>
</dbReference>
<dbReference type="Proteomes" id="UP000663255">
    <property type="component" value="Plasmid p4"/>
</dbReference>
<name>A0AAP9WPE6_LEPIR</name>
<proteinExistence type="predicted"/>
<evidence type="ECO:0008006" key="3">
    <source>
        <dbReference type="Google" id="ProtNLM"/>
    </source>
</evidence>
<evidence type="ECO:0000313" key="1">
    <source>
        <dbReference type="EMBL" id="QOI53161.1"/>
    </source>
</evidence>
<dbReference type="EMBL" id="CP043897">
    <property type="protein sequence ID" value="QOI53161.1"/>
    <property type="molecule type" value="Genomic_DNA"/>
</dbReference>
<accession>A0AAP9WPE6</accession>
<dbReference type="SUPFAM" id="SSF52309">
    <property type="entry name" value="N-(deoxy)ribosyltransferase-like"/>
    <property type="match status" value="1"/>
</dbReference>
<organism evidence="1 2">
    <name type="scientific">Leptospira interrogans serovar Bataviae</name>
    <dbReference type="NCBI Taxonomy" id="312175"/>
    <lineage>
        <taxon>Bacteria</taxon>
        <taxon>Pseudomonadati</taxon>
        <taxon>Spirochaetota</taxon>
        <taxon>Spirochaetia</taxon>
        <taxon>Leptospirales</taxon>
        <taxon>Leptospiraceae</taxon>
        <taxon>Leptospira</taxon>
    </lineage>
</organism>
<dbReference type="AlphaFoldDB" id="A0AAP9WPE6"/>
<evidence type="ECO:0000313" key="2">
    <source>
        <dbReference type="Proteomes" id="UP000663255"/>
    </source>
</evidence>
<gene>
    <name evidence="1" type="ORF">Lepto1489_22595</name>
</gene>
<geneLocation type="plasmid" evidence="1 2">
    <name>p4</name>
</geneLocation>
<dbReference type="RefSeq" id="WP_192505173.1">
    <property type="nucleotide sequence ID" value="NZ_CP043897.1"/>
</dbReference>
<sequence>MSKPQQLFGLVFIEKEPIFSVENSLPPLLPFEKKDFGIIYLTQKSYLKIIQDQNIKSNENYVYLSILREFYLQNQKVLICLKEELSTFNTLGEYYCTTIDDLRNMFPKGIVEKVRRTLLNLSHIQPEYGQRIINEDRYNYFSKNNDEIIYIINILQEKGYITHGISKLLNGSIYINTGIRIEEKGWIEIEEIEKPKNSKQAFIAMWFDKELNEAYNEIRAACSENGFKELKIDNKEHNNEISGEILYEIRHSRFLIADVTGQRAGVYFEAGYAMGLRIPVIWCCREDEIDKVHFDTRQYNHVVWKDEKDLFEKLKKRIKGTIL</sequence>
<protein>
    <recommendedName>
        <fullName evidence="3">Nucleoside 2-deoxyribosyltransferase</fullName>
    </recommendedName>
</protein>
<keyword evidence="1" id="KW-0614">Plasmid</keyword>
<reference evidence="1" key="1">
    <citation type="submission" date="2019-09" db="EMBL/GenBank/DDBJ databases">
        <title>Comparative Genomics of Leptospira interrogans Reveals Genome Plasticity - A Common Adaptive Strategy for Survival in Various Hosts.</title>
        <authorList>
            <person name="Ramli S.R."/>
            <person name="Bunk B."/>
            <person name="Goris M."/>
            <person name="Bhuju S."/>
            <person name="Jarek M."/>
            <person name="Sproer C."/>
            <person name="Mustakim S."/>
            <person name="Strommenger B."/>
            <person name="Pessler F."/>
        </authorList>
    </citation>
    <scope>NUCLEOTIDE SEQUENCE</scope>
    <source>
        <strain evidence="1">1489</strain>
        <plasmid evidence="1">p4</plasmid>
    </source>
</reference>